<feature type="transmembrane region" description="Helical" evidence="1">
    <location>
        <begin position="48"/>
        <end position="67"/>
    </location>
</feature>
<keyword evidence="1" id="KW-0812">Transmembrane</keyword>
<dbReference type="Proteomes" id="UP000009138">
    <property type="component" value="Unassembled WGS sequence"/>
</dbReference>
<dbReference type="OrthoDB" id="2262177at2759"/>
<dbReference type="InParanoid" id="I1CE89"/>
<dbReference type="GeneID" id="93618445"/>
<feature type="transmembrane region" description="Helical" evidence="1">
    <location>
        <begin position="141"/>
        <end position="162"/>
    </location>
</feature>
<proteinExistence type="predicted"/>
<dbReference type="RefSeq" id="XP_067522165.1">
    <property type="nucleotide sequence ID" value="XM_067666064.1"/>
</dbReference>
<evidence type="ECO:0000313" key="2">
    <source>
        <dbReference type="EMBL" id="EIE86769.1"/>
    </source>
</evidence>
<keyword evidence="1" id="KW-0472">Membrane</keyword>
<feature type="transmembrane region" description="Helical" evidence="1">
    <location>
        <begin position="79"/>
        <end position="97"/>
    </location>
</feature>
<dbReference type="EMBL" id="CH476740">
    <property type="protein sequence ID" value="EIE86769.1"/>
    <property type="molecule type" value="Genomic_DNA"/>
</dbReference>
<name>I1CE89_RHIO9</name>
<accession>I1CE89</accession>
<keyword evidence="3" id="KW-1185">Reference proteome</keyword>
<evidence type="ECO:0000313" key="3">
    <source>
        <dbReference type="Proteomes" id="UP000009138"/>
    </source>
</evidence>
<dbReference type="eggNOG" id="ENOG502TJB9">
    <property type="taxonomic scope" value="Eukaryota"/>
</dbReference>
<evidence type="ECO:0008006" key="4">
    <source>
        <dbReference type="Google" id="ProtNLM"/>
    </source>
</evidence>
<protein>
    <recommendedName>
        <fullName evidence="4">MARVEL domain-containing protein</fullName>
    </recommendedName>
</protein>
<dbReference type="OMA" id="YVCILRD"/>
<evidence type="ECO:0000256" key="1">
    <source>
        <dbReference type="SAM" id="Phobius"/>
    </source>
</evidence>
<organism evidence="2 3">
    <name type="scientific">Rhizopus delemar (strain RA 99-880 / ATCC MYA-4621 / FGSC 9543 / NRRL 43880)</name>
    <name type="common">Mucormycosis agent</name>
    <name type="synonym">Rhizopus arrhizus var. delemar</name>
    <dbReference type="NCBI Taxonomy" id="246409"/>
    <lineage>
        <taxon>Eukaryota</taxon>
        <taxon>Fungi</taxon>
        <taxon>Fungi incertae sedis</taxon>
        <taxon>Mucoromycota</taxon>
        <taxon>Mucoromycotina</taxon>
        <taxon>Mucoromycetes</taxon>
        <taxon>Mucorales</taxon>
        <taxon>Mucorineae</taxon>
        <taxon>Rhizopodaceae</taxon>
        <taxon>Rhizopus</taxon>
    </lineage>
</organism>
<reference evidence="2 3" key="1">
    <citation type="journal article" date="2009" name="PLoS Genet.">
        <title>Genomic analysis of the basal lineage fungus Rhizopus oryzae reveals a whole-genome duplication.</title>
        <authorList>
            <person name="Ma L.-J."/>
            <person name="Ibrahim A.S."/>
            <person name="Skory C."/>
            <person name="Grabherr M.G."/>
            <person name="Burger G."/>
            <person name="Butler M."/>
            <person name="Elias M."/>
            <person name="Idnurm A."/>
            <person name="Lang B.F."/>
            <person name="Sone T."/>
            <person name="Abe A."/>
            <person name="Calvo S.E."/>
            <person name="Corrochano L.M."/>
            <person name="Engels R."/>
            <person name="Fu J."/>
            <person name="Hansberg W."/>
            <person name="Kim J.-M."/>
            <person name="Kodira C.D."/>
            <person name="Koehrsen M.J."/>
            <person name="Liu B."/>
            <person name="Miranda-Saavedra D."/>
            <person name="O'Leary S."/>
            <person name="Ortiz-Castellanos L."/>
            <person name="Poulter R."/>
            <person name="Rodriguez-Romero J."/>
            <person name="Ruiz-Herrera J."/>
            <person name="Shen Y.-Q."/>
            <person name="Zeng Q."/>
            <person name="Galagan J."/>
            <person name="Birren B.W."/>
            <person name="Cuomo C.A."/>
            <person name="Wickes B.L."/>
        </authorList>
    </citation>
    <scope>NUCLEOTIDE SEQUENCE [LARGE SCALE GENOMIC DNA]</scope>
    <source>
        <strain evidence="3">RA 99-880 / ATCC MYA-4621 / FGSC 9543 / NRRL 43880</strain>
    </source>
</reference>
<dbReference type="AlphaFoldDB" id="I1CE89"/>
<dbReference type="VEuPathDB" id="FungiDB:RO3G_11480"/>
<sequence length="219" mass="25054">MLTVREFILYAIRHQDLQTKKSGLLYLKVDQTALSQELHMDRSKTKYTFYYVGPLVSIISVNALFIFGYCTKSIIADRVISILNTALYIAIVVYNTLNSGTIPWLGTASDGFTSDIKGWVPYCSHYSYINTSIRCWMVNGTWLGCILTGFFWLSLCLFVFVFKTSDFYQKEDYDVYDFKEDVPMASTPVPINYDSSLSQQNYTDLAAEGSDKEKVKEHV</sequence>
<gene>
    <name evidence="2" type="ORF">RO3G_11480</name>
</gene>
<keyword evidence="1" id="KW-1133">Transmembrane helix</keyword>